<proteinExistence type="predicted"/>
<evidence type="ECO:0000256" key="1">
    <source>
        <dbReference type="SAM" id="MobiDB-lite"/>
    </source>
</evidence>
<dbReference type="AlphaFoldDB" id="A0A3P6DQR3"/>
<protein>
    <submittedName>
        <fullName evidence="2">Uncharacterized protein</fullName>
    </submittedName>
</protein>
<organism evidence="2">
    <name type="scientific">Brassica oleracea</name>
    <name type="common">Wild cabbage</name>
    <dbReference type="NCBI Taxonomy" id="3712"/>
    <lineage>
        <taxon>Eukaryota</taxon>
        <taxon>Viridiplantae</taxon>
        <taxon>Streptophyta</taxon>
        <taxon>Embryophyta</taxon>
        <taxon>Tracheophyta</taxon>
        <taxon>Spermatophyta</taxon>
        <taxon>Magnoliopsida</taxon>
        <taxon>eudicotyledons</taxon>
        <taxon>Gunneridae</taxon>
        <taxon>Pentapetalae</taxon>
        <taxon>rosids</taxon>
        <taxon>malvids</taxon>
        <taxon>Brassicales</taxon>
        <taxon>Brassicaceae</taxon>
        <taxon>Brassiceae</taxon>
        <taxon>Brassica</taxon>
    </lineage>
</organism>
<feature type="region of interest" description="Disordered" evidence="1">
    <location>
        <begin position="275"/>
        <end position="296"/>
    </location>
</feature>
<reference evidence="2" key="1">
    <citation type="submission" date="2018-11" db="EMBL/GenBank/DDBJ databases">
        <authorList>
            <consortium name="Genoscope - CEA"/>
            <person name="William W."/>
        </authorList>
    </citation>
    <scope>NUCLEOTIDE SEQUENCE</scope>
</reference>
<sequence>MERVDISWQFVEVGNLSTVSGRVGALNEVILSRYAKSNSASLEPTHLHLLTLKKYYYAATVKELSDKEPHMGQLVRIISGQWNKSPAGDWRFHGDPCDEEQYIVAKTNEEIQSLMSLVREEIGIGEHTPVVLSYQLPPNILLPYGSKSAPTNVLTGEDVELMMSVQEWTNDVQLCVTFGAANVAKYQFLCREPFTIDGTTFFSDGVTEEEHIAAILALMIPCTHAISAATRYKVRVDSLVADCYSLQTYKTAYARIISPVVEHESIEILSSDSFTDQNEINPPASRRPPGRPRKNRIMSRGEFQTRGGLGSAQSAVDASVHGITGQHAKWQYERQFVYWKVRVSDDEGVCKLGGYMHS</sequence>
<accession>A0A3P6DQR3</accession>
<gene>
    <name evidence="2" type="ORF">BOLC2T11295H</name>
</gene>
<dbReference type="EMBL" id="LR031874">
    <property type="protein sequence ID" value="VDD26031.1"/>
    <property type="molecule type" value="Genomic_DNA"/>
</dbReference>
<name>A0A3P6DQR3_BRAOL</name>
<evidence type="ECO:0000313" key="2">
    <source>
        <dbReference type="EMBL" id="VDD26031.1"/>
    </source>
</evidence>